<gene>
    <name evidence="2" type="ORF">RCO7_04095</name>
</gene>
<keyword evidence="3" id="KW-1185">Reference proteome</keyword>
<comment type="caution">
    <text evidence="2">The sequence shown here is derived from an EMBL/GenBank/DDBJ whole genome shotgun (WGS) entry which is preliminary data.</text>
</comment>
<feature type="compositionally biased region" description="Basic and acidic residues" evidence="1">
    <location>
        <begin position="878"/>
        <end position="890"/>
    </location>
</feature>
<dbReference type="Proteomes" id="UP000178129">
    <property type="component" value="Unassembled WGS sequence"/>
</dbReference>
<dbReference type="InParanoid" id="A0A1E1LFG0"/>
<accession>A0A1E1LFG0</accession>
<protein>
    <recommendedName>
        <fullName evidence="4">Protein NO VEIN C-terminal domain-containing protein</fullName>
    </recommendedName>
</protein>
<evidence type="ECO:0000313" key="3">
    <source>
        <dbReference type="Proteomes" id="UP000178129"/>
    </source>
</evidence>
<sequence>MKEFNNGQLRYLWPRWLPTRAPLQSFLKPFHEDLVEELKTSPLLYSHSEELVAPKQLSYVPDEYIFEGAPLTISSSTSPRYLSGRYLNEYMKYLEVVGVGRMTEATFYLELTAMLQSSAGEFRRNCDAWQSHLAGILTRMSPGFHFRLPGLAIVPLSDGTWTNAQGQFILFPASKDQFAVPGGLDLRFVDFNAAADPRRRNLFKLMGIGELEKAPVLQHVEDLHRFASVSRGHISSQALISQIEFLYAEQYQNPNCHRFWFTTESGKRLHGSQPYQHSTRPHSATEYFANSKGKLQFLHKDYLAFGGQGINAWCSWLEDKMQVATIPRLVELTTDRGFKLSEDFEFIMKNYKSSEVLVLLQAHWTEYSKFFDPDQERKWSQDPSMKVYDTSEYLRSVTKLRQKLGAMLVQCEDGQSRRLDKTYLPCRELRVASHKLPFLEVPDPDDHAWKSFEILGLSVKVDIHFYLRSLEELSQSKFDNAPELFAKLIDTIQYRCFDDVEVTAVKKFFESADRVCIPAADGSSHEWVHITECRWKGPQLPAVRIQPSEKGTDINLIPQSSSYSPTYRHFRPVGELYPGNKQLFWQVLGVRNSNLRDLIDEATQFWAGDSLMHVSAIFKAISKLMEADESKCFQVYAKRDLEKVFPVSKNWKNDTDVVTEIKSMNESCEWFIADTAVLQTTFAGVVPLLDIKVDDLISMTTLLEELGLTSRFLRGQAKSVAKTNGNVQLNEQLTELFRTKVDFLIRLIPTAKQHRAKRKEVIKQLRNLEVYIVDEVVQHCCVWYKKKWVYGPASSGQVALAGDSDSLKIYFTPKAGADPKRVPTQSGCRPESNAYRACGRDVQFLWYAAGPASTQRARTFSSKGIPNLESLEFANAEDVSRDESDPDETKTVGSKMKSGWKGWQGKIVEAERLPPTLTIASAGMKKPKRKFRSFGTDHSTSKAAGITVAAIVFSPILIPAGIVYGVSQAIQDKILFDRNNDGGHAGYTADTAKEAKQRADMNSKASKPERFIDVEAGPGGMERFNKSVSEGVLRLQRVVFASACNEDVAYRGELAVHEALSETLGQSHNATQHWTSKRRLRAGLPEFSSIGPDKQSTFRFSDSGGSFTKLLAQADYPEARNWTTRPPRYHIDVKSSTGDLRADFLVTPAEFQRARKFSVMVQQMNGDDDNFPTDVYILVRVYDIDVKSKQATSPKGKAKACKTVFLVDPWEYYHADRLLLKHGGDLVGSVI</sequence>
<dbReference type="STRING" id="914237.A0A1E1LFG0"/>
<evidence type="ECO:0000256" key="1">
    <source>
        <dbReference type="SAM" id="MobiDB-lite"/>
    </source>
</evidence>
<feature type="region of interest" description="Disordered" evidence="1">
    <location>
        <begin position="876"/>
        <end position="897"/>
    </location>
</feature>
<dbReference type="EMBL" id="FJUW01000049">
    <property type="protein sequence ID" value="CZT09266.1"/>
    <property type="molecule type" value="Genomic_DNA"/>
</dbReference>
<evidence type="ECO:0000313" key="2">
    <source>
        <dbReference type="EMBL" id="CZT09266.1"/>
    </source>
</evidence>
<evidence type="ECO:0008006" key="4">
    <source>
        <dbReference type="Google" id="ProtNLM"/>
    </source>
</evidence>
<organism evidence="2 3">
    <name type="scientific">Rhynchosporium graminicola</name>
    <dbReference type="NCBI Taxonomy" id="2792576"/>
    <lineage>
        <taxon>Eukaryota</taxon>
        <taxon>Fungi</taxon>
        <taxon>Dikarya</taxon>
        <taxon>Ascomycota</taxon>
        <taxon>Pezizomycotina</taxon>
        <taxon>Leotiomycetes</taxon>
        <taxon>Helotiales</taxon>
        <taxon>Ploettnerulaceae</taxon>
        <taxon>Rhynchosporium</taxon>
    </lineage>
</organism>
<name>A0A1E1LFG0_9HELO</name>
<dbReference type="AlphaFoldDB" id="A0A1E1LFG0"/>
<proteinExistence type="predicted"/>
<reference evidence="3" key="1">
    <citation type="submission" date="2016-03" db="EMBL/GenBank/DDBJ databases">
        <authorList>
            <person name="Ploux O."/>
        </authorList>
    </citation>
    <scope>NUCLEOTIDE SEQUENCE [LARGE SCALE GENOMIC DNA]</scope>
    <source>
        <strain evidence="3">UK7</strain>
    </source>
</reference>